<proteinExistence type="predicted"/>
<evidence type="ECO:0000313" key="2">
    <source>
        <dbReference type="EMBL" id="WRT66218.1"/>
    </source>
</evidence>
<feature type="region of interest" description="Disordered" evidence="1">
    <location>
        <begin position="209"/>
        <end position="291"/>
    </location>
</feature>
<evidence type="ECO:0000313" key="3">
    <source>
        <dbReference type="Proteomes" id="UP001329825"/>
    </source>
</evidence>
<protein>
    <submittedName>
        <fullName evidence="2">Uncharacterized protein</fullName>
    </submittedName>
</protein>
<feature type="compositionally biased region" description="Polar residues" evidence="1">
    <location>
        <begin position="74"/>
        <end position="110"/>
    </location>
</feature>
<organism evidence="2 3">
    <name type="scientific">Kwoniella shivajii</name>
    <dbReference type="NCBI Taxonomy" id="564305"/>
    <lineage>
        <taxon>Eukaryota</taxon>
        <taxon>Fungi</taxon>
        <taxon>Dikarya</taxon>
        <taxon>Basidiomycota</taxon>
        <taxon>Agaricomycotina</taxon>
        <taxon>Tremellomycetes</taxon>
        <taxon>Tremellales</taxon>
        <taxon>Cryptococcaceae</taxon>
        <taxon>Kwoniella</taxon>
    </lineage>
</organism>
<reference evidence="2 3" key="1">
    <citation type="submission" date="2024-01" db="EMBL/GenBank/DDBJ databases">
        <title>Comparative genomics of Cryptococcus and Kwoniella reveals pathogenesis evolution and contrasting modes of karyotype evolution via chromosome fusion or intercentromeric recombination.</title>
        <authorList>
            <person name="Coelho M.A."/>
            <person name="David-Palma M."/>
            <person name="Shea T."/>
            <person name="Bowers K."/>
            <person name="McGinley-Smith S."/>
            <person name="Mohammad A.W."/>
            <person name="Gnirke A."/>
            <person name="Yurkov A.M."/>
            <person name="Nowrousian M."/>
            <person name="Sun S."/>
            <person name="Cuomo C.A."/>
            <person name="Heitman J."/>
        </authorList>
    </citation>
    <scope>NUCLEOTIDE SEQUENCE [LARGE SCALE GENOMIC DNA]</scope>
    <source>
        <strain evidence="2">CBS 11374</strain>
    </source>
</reference>
<feature type="region of interest" description="Disordered" evidence="1">
    <location>
        <begin position="155"/>
        <end position="192"/>
    </location>
</feature>
<feature type="compositionally biased region" description="Low complexity" evidence="1">
    <location>
        <begin position="171"/>
        <end position="184"/>
    </location>
</feature>
<dbReference type="Proteomes" id="UP001329825">
    <property type="component" value="Chromosome 4"/>
</dbReference>
<feature type="compositionally biased region" description="Acidic residues" evidence="1">
    <location>
        <begin position="229"/>
        <end position="253"/>
    </location>
</feature>
<feature type="compositionally biased region" description="Low complexity" evidence="1">
    <location>
        <begin position="47"/>
        <end position="73"/>
    </location>
</feature>
<name>A0ABZ1CWT6_9TREE</name>
<feature type="region of interest" description="Disordered" evidence="1">
    <location>
        <begin position="46"/>
        <end position="122"/>
    </location>
</feature>
<feature type="compositionally biased region" description="Low complexity" evidence="1">
    <location>
        <begin position="211"/>
        <end position="222"/>
    </location>
</feature>
<evidence type="ECO:0000256" key="1">
    <source>
        <dbReference type="SAM" id="MobiDB-lite"/>
    </source>
</evidence>
<dbReference type="RefSeq" id="XP_062790958.1">
    <property type="nucleotide sequence ID" value="XM_062934907.1"/>
</dbReference>
<sequence length="291" mass="31522">MATATSTMEDLIASLGGSMHVSQEAYDLKALQEYLAQTMVRPTLPLSPNISFRPIPPSRSTSSTRKPTSLPSSYANFESNVPQPYPSPMSQASFHSFTEDPSMNVTTPTLAQRPGGPLRRSSSYGFGCSVQVTPSSPPTSYSAFDADAFAPLWQQPTSSQAHAQDSWARMSNQQSSSNAFAQSQHYGGDNGGPSQACAFGAFRPPQGFGMGMNQQGFQYMGGRPPTPPDEGDEEMDEDAIDAEMDDDDEEEEDKVERVMGLSATGAGDRIPHHNQYGGQDIDIWGRGRRNF</sequence>
<accession>A0ABZ1CWT6</accession>
<gene>
    <name evidence="2" type="ORF">IL334_003171</name>
</gene>
<keyword evidence="3" id="KW-1185">Reference proteome</keyword>
<dbReference type="EMBL" id="CP141884">
    <property type="protein sequence ID" value="WRT66218.1"/>
    <property type="molecule type" value="Genomic_DNA"/>
</dbReference>
<dbReference type="GeneID" id="87955302"/>